<comment type="caution">
    <text evidence="3">The sequence shown here is derived from an EMBL/GenBank/DDBJ whole genome shotgun (WGS) entry which is preliminary data.</text>
</comment>
<dbReference type="PROSITE" id="PS51257">
    <property type="entry name" value="PROKAR_LIPOPROTEIN"/>
    <property type="match status" value="1"/>
</dbReference>
<evidence type="ECO:0008006" key="5">
    <source>
        <dbReference type="Google" id="ProtNLM"/>
    </source>
</evidence>
<accession>A0ABS1ND78</accession>
<reference evidence="3 4" key="1">
    <citation type="submission" date="2021-01" db="EMBL/GenBank/DDBJ databases">
        <title>WGS of actinomycetes isolated from Thailand.</title>
        <authorList>
            <person name="Thawai C."/>
        </authorList>
    </citation>
    <scope>NUCLEOTIDE SEQUENCE [LARGE SCALE GENOMIC DNA]</scope>
    <source>
        <strain evidence="3 4">CA1R205</strain>
    </source>
</reference>
<dbReference type="RefSeq" id="WP_201875465.1">
    <property type="nucleotide sequence ID" value="NZ_JAERRF010000008.1"/>
</dbReference>
<name>A0ABS1ND78_9ACTN</name>
<keyword evidence="2" id="KW-0732">Signal</keyword>
<evidence type="ECO:0000313" key="3">
    <source>
        <dbReference type="EMBL" id="MBL1098037.1"/>
    </source>
</evidence>
<evidence type="ECO:0000256" key="2">
    <source>
        <dbReference type="SAM" id="SignalP"/>
    </source>
</evidence>
<dbReference type="Proteomes" id="UP000634229">
    <property type="component" value="Unassembled WGS sequence"/>
</dbReference>
<evidence type="ECO:0000256" key="1">
    <source>
        <dbReference type="SAM" id="MobiDB-lite"/>
    </source>
</evidence>
<feature type="compositionally biased region" description="Polar residues" evidence="1">
    <location>
        <begin position="37"/>
        <end position="48"/>
    </location>
</feature>
<feature type="signal peptide" evidence="2">
    <location>
        <begin position="1"/>
        <end position="27"/>
    </location>
</feature>
<feature type="chain" id="PRO_5047525658" description="Lipoprotein" evidence="2">
    <location>
        <begin position="28"/>
        <end position="170"/>
    </location>
</feature>
<sequence>MLTGSLRRAVSASLLAASLITLSGACGQQHPAAGAHPSQSAGGVSPSRSAGRIDTGAAYFTSASGGVPEIHTVLRTTAELDAFAHHFGKRADAITAKARDTDFSRTALVGWSTTTGCAQWPSATLRRSGERLTLIAGRHPAPPPECFAPFHIIAVFVVPKERLPSEPVFS</sequence>
<keyword evidence="4" id="KW-1185">Reference proteome</keyword>
<evidence type="ECO:0000313" key="4">
    <source>
        <dbReference type="Proteomes" id="UP000634229"/>
    </source>
</evidence>
<gene>
    <name evidence="3" type="ORF">JK363_15415</name>
</gene>
<dbReference type="EMBL" id="JAERRF010000008">
    <property type="protein sequence ID" value="MBL1098037.1"/>
    <property type="molecule type" value="Genomic_DNA"/>
</dbReference>
<protein>
    <recommendedName>
        <fullName evidence="5">Lipoprotein</fullName>
    </recommendedName>
</protein>
<feature type="region of interest" description="Disordered" evidence="1">
    <location>
        <begin position="28"/>
        <end position="49"/>
    </location>
</feature>
<proteinExistence type="predicted"/>
<organism evidence="3 4">
    <name type="scientific">Streptomyces coffeae</name>
    <dbReference type="NCBI Taxonomy" id="621382"/>
    <lineage>
        <taxon>Bacteria</taxon>
        <taxon>Bacillati</taxon>
        <taxon>Actinomycetota</taxon>
        <taxon>Actinomycetes</taxon>
        <taxon>Kitasatosporales</taxon>
        <taxon>Streptomycetaceae</taxon>
        <taxon>Streptomyces</taxon>
    </lineage>
</organism>